<dbReference type="InterPro" id="IPR016161">
    <property type="entry name" value="Ald_DH/histidinol_DH"/>
</dbReference>
<protein>
    <recommendedName>
        <fullName evidence="2 6">Histidinol dehydrogenase</fullName>
        <shortName evidence="6">HDH</shortName>
        <ecNumber evidence="6">1.1.1.23</ecNumber>
    </recommendedName>
</protein>
<dbReference type="UniPathway" id="UPA00031">
    <property type="reaction ID" value="UER00014"/>
</dbReference>
<dbReference type="FunFam" id="3.40.50.1980:FF:000001">
    <property type="entry name" value="Histidinol dehydrogenase"/>
    <property type="match status" value="1"/>
</dbReference>
<keyword evidence="6" id="KW-0520">NAD</keyword>
<dbReference type="Pfam" id="PF00815">
    <property type="entry name" value="Histidinol_dh"/>
    <property type="match status" value="1"/>
</dbReference>
<dbReference type="KEGG" id="ndv:NDEV_1921"/>
<feature type="binding site" evidence="9">
    <location>
        <position position="355"/>
    </location>
    <ligand>
        <name>Zn(2+)</name>
        <dbReference type="ChEBI" id="CHEBI:29105"/>
    </ligand>
</feature>
<dbReference type="InterPro" id="IPR001692">
    <property type="entry name" value="Histidinol_DH_CS"/>
</dbReference>
<dbReference type="SUPFAM" id="SSF53720">
    <property type="entry name" value="ALDH-like"/>
    <property type="match status" value="1"/>
</dbReference>
<comment type="pathway">
    <text evidence="6">Amino-acid biosynthesis; L-histidine biosynthesis; L-histidine from 5-phospho-alpha-D-ribose 1-diphosphate: step 9/9.</text>
</comment>
<dbReference type="Gene3D" id="3.40.50.1980">
    <property type="entry name" value="Nitrogenase molybdenum iron protein domain"/>
    <property type="match status" value="2"/>
</dbReference>
<feature type="active site" description="Proton acceptor" evidence="7">
    <location>
        <position position="322"/>
    </location>
</feature>
<dbReference type="GO" id="GO:0051287">
    <property type="term" value="F:NAD binding"/>
    <property type="evidence" value="ECO:0007669"/>
    <property type="project" value="InterPro"/>
</dbReference>
<evidence type="ECO:0000256" key="1">
    <source>
        <dbReference type="ARBA" id="ARBA00010178"/>
    </source>
</evidence>
<keyword evidence="6" id="KW-0028">Amino-acid biosynthesis</keyword>
<dbReference type="InterPro" id="IPR012131">
    <property type="entry name" value="Hstdl_DH"/>
</dbReference>
<evidence type="ECO:0000256" key="9">
    <source>
        <dbReference type="PIRSR" id="PIRSR000099-4"/>
    </source>
</evidence>
<keyword evidence="4 9" id="KW-0862">Zinc</keyword>
<evidence type="ECO:0000313" key="11">
    <source>
        <dbReference type="EMBL" id="CUR52683.1"/>
    </source>
</evidence>
<feature type="binding site" evidence="8">
    <location>
        <position position="231"/>
    </location>
    <ligand>
        <name>substrate</name>
    </ligand>
</feature>
<gene>
    <name evidence="11" type="primary">hisD</name>
    <name evidence="11" type="ORF">NDEV_1921</name>
</gene>
<dbReference type="EMBL" id="LN890280">
    <property type="protein sequence ID" value="CUR52683.1"/>
    <property type="molecule type" value="Genomic_DNA"/>
</dbReference>
<name>A0A128A5Q2_9ARCH</name>
<evidence type="ECO:0000256" key="5">
    <source>
        <dbReference type="ARBA" id="ARBA00023002"/>
    </source>
</evidence>
<evidence type="ECO:0000256" key="8">
    <source>
        <dbReference type="PIRSR" id="PIRSR000099-3"/>
    </source>
</evidence>
<comment type="cofactor">
    <cofactor evidence="9">
        <name>Zn(2+)</name>
        <dbReference type="ChEBI" id="CHEBI:29105"/>
    </cofactor>
    <text evidence="9">Binds 1 zinc ion per subunit.</text>
</comment>
<feature type="binding site" evidence="9">
    <location>
        <position position="256"/>
    </location>
    <ligand>
        <name>Zn(2+)</name>
        <dbReference type="ChEBI" id="CHEBI:29105"/>
    </ligand>
</feature>
<evidence type="ECO:0000256" key="4">
    <source>
        <dbReference type="ARBA" id="ARBA00022833"/>
    </source>
</evidence>
<dbReference type="InterPro" id="IPR022695">
    <property type="entry name" value="Histidinol_DH_monofunct"/>
</dbReference>
<accession>A0A128A5Q2</accession>
<feature type="active site" description="Proton acceptor" evidence="7">
    <location>
        <position position="321"/>
    </location>
</feature>
<comment type="function">
    <text evidence="6">Catalyzes the sequential NAD-dependent oxidations of L-histidinol to L-histidinaldehyde and then to L-histidine.</text>
</comment>
<dbReference type="AlphaFoldDB" id="A0A128A5Q2"/>
<dbReference type="GO" id="GO:0046872">
    <property type="term" value="F:metal ion binding"/>
    <property type="evidence" value="ECO:0007669"/>
    <property type="project" value="UniProtKB-KW"/>
</dbReference>
<dbReference type="PRINTS" id="PR00083">
    <property type="entry name" value="HOLDHDRGNASE"/>
</dbReference>
<dbReference type="PROSITE" id="PS00611">
    <property type="entry name" value="HISOL_DEHYDROGENASE"/>
    <property type="match status" value="1"/>
</dbReference>
<feature type="binding site" evidence="8">
    <location>
        <position position="409"/>
    </location>
    <ligand>
        <name>substrate</name>
    </ligand>
</feature>
<keyword evidence="6" id="KW-0368">Histidine biosynthesis</keyword>
<keyword evidence="5 6" id="KW-0560">Oxidoreductase</keyword>
<sequence length="423" mass="45902">MRIIDAQDMDSIIESVRPKTSNDVRQKVLSIISDVQKQKDAALRKYETKFSGVKIHSLKITPQEIKSAYSKVGKEQIAGIKLAKTRLEKSENAVRKKLQNVSITLDGVVIKKAFLPIDIVGCYIPGGKARYPSTVVMSVIPAKVAGVKKIIAVSPPNEKGKIDPLTLVAADICGVDEFYRIGGAQAIAALAYGTESIPAVDKIVGPGGAFVTLAKLLLSEIVSIDMVAGPTELAIVADSTADAELVALDLISQAEHSPDTMCCLITNSSKLKNMVLESLQKKIKIIKRSVIVEESLRKNGFIAICNTEQQMIDFTNRLAPEHLEIITKKPQQLANKIKSAGLVLIGKNTPSSASDYLLGSNHILPTNRFGRTRGSLGVLDYMKIQTQIESSELALKKISKYMQALTEAEGLPNHYEAVRGRLS</sequence>
<keyword evidence="3 9" id="KW-0479">Metal-binding</keyword>
<comment type="similarity">
    <text evidence="1 6 10">Belongs to the histidinol dehydrogenase family.</text>
</comment>
<evidence type="ECO:0000256" key="10">
    <source>
        <dbReference type="RuleBase" id="RU004175"/>
    </source>
</evidence>
<dbReference type="Proteomes" id="UP000196239">
    <property type="component" value="Chromosome 1"/>
</dbReference>
<dbReference type="GO" id="GO:0000105">
    <property type="term" value="P:L-histidine biosynthetic process"/>
    <property type="evidence" value="ECO:0007669"/>
    <property type="project" value="UniProtKB-UniRule"/>
</dbReference>
<evidence type="ECO:0000256" key="3">
    <source>
        <dbReference type="ARBA" id="ARBA00022723"/>
    </source>
</evidence>
<keyword evidence="12" id="KW-1185">Reference proteome</keyword>
<dbReference type="NCBIfam" id="TIGR00069">
    <property type="entry name" value="hisD"/>
    <property type="match status" value="1"/>
</dbReference>
<feature type="binding site" evidence="9">
    <location>
        <position position="253"/>
    </location>
    <ligand>
        <name>Zn(2+)</name>
        <dbReference type="ChEBI" id="CHEBI:29105"/>
    </ligand>
</feature>
<feature type="binding site" evidence="8">
    <location>
        <position position="253"/>
    </location>
    <ligand>
        <name>substrate</name>
    </ligand>
</feature>
<dbReference type="Gene3D" id="1.20.5.1300">
    <property type="match status" value="1"/>
</dbReference>
<feature type="binding site" evidence="8">
    <location>
        <position position="355"/>
    </location>
    <ligand>
        <name>substrate</name>
    </ligand>
</feature>
<evidence type="ECO:0000256" key="7">
    <source>
        <dbReference type="PIRSR" id="PIRSR000099-1"/>
    </source>
</evidence>
<organism evidence="11 12">
    <name type="scientific">Nitrosotalea devaniterrae</name>
    <dbReference type="NCBI Taxonomy" id="1078905"/>
    <lineage>
        <taxon>Archaea</taxon>
        <taxon>Nitrososphaerota</taxon>
        <taxon>Nitrososphaeria</taxon>
        <taxon>Nitrosotaleales</taxon>
        <taxon>Nitrosotaleaceae</taxon>
        <taxon>Nitrosotalea</taxon>
    </lineage>
</organism>
<dbReference type="GO" id="GO:0004399">
    <property type="term" value="F:histidinol dehydrogenase activity"/>
    <property type="evidence" value="ECO:0007669"/>
    <property type="project" value="UniProtKB-UniRule"/>
</dbReference>
<feature type="binding site" evidence="9">
    <location>
        <position position="414"/>
    </location>
    <ligand>
        <name>Zn(2+)</name>
        <dbReference type="ChEBI" id="CHEBI:29105"/>
    </ligand>
</feature>
<reference evidence="12" key="1">
    <citation type="submission" date="2015-10" db="EMBL/GenBank/DDBJ databases">
        <authorList>
            <person name="Lehtovirta-Morley L.E."/>
            <person name="Vieille C."/>
        </authorList>
    </citation>
    <scope>NUCLEOTIDE SEQUENCE [LARGE SCALE GENOMIC DNA]</scope>
</reference>
<comment type="catalytic activity">
    <reaction evidence="6">
        <text>L-histidinol + 2 NAD(+) + H2O = L-histidine + 2 NADH + 3 H(+)</text>
        <dbReference type="Rhea" id="RHEA:20641"/>
        <dbReference type="ChEBI" id="CHEBI:15377"/>
        <dbReference type="ChEBI" id="CHEBI:15378"/>
        <dbReference type="ChEBI" id="CHEBI:57540"/>
        <dbReference type="ChEBI" id="CHEBI:57595"/>
        <dbReference type="ChEBI" id="CHEBI:57699"/>
        <dbReference type="ChEBI" id="CHEBI:57945"/>
        <dbReference type="EC" id="1.1.1.23"/>
    </reaction>
</comment>
<dbReference type="CDD" id="cd06572">
    <property type="entry name" value="Histidinol_dh"/>
    <property type="match status" value="1"/>
</dbReference>
<evidence type="ECO:0000313" key="12">
    <source>
        <dbReference type="Proteomes" id="UP000196239"/>
    </source>
</evidence>
<dbReference type="EC" id="1.1.1.23" evidence="6"/>
<proteinExistence type="inferred from homology"/>
<feature type="binding site" evidence="8">
    <location>
        <position position="322"/>
    </location>
    <ligand>
        <name>substrate</name>
    </ligand>
</feature>
<dbReference type="PANTHER" id="PTHR21256:SF2">
    <property type="entry name" value="HISTIDINE BIOSYNTHESIS TRIFUNCTIONAL PROTEIN"/>
    <property type="match status" value="1"/>
</dbReference>
<feature type="binding site" evidence="8">
    <location>
        <position position="256"/>
    </location>
    <ligand>
        <name>substrate</name>
    </ligand>
</feature>
<dbReference type="GO" id="GO:0005737">
    <property type="term" value="C:cytoplasm"/>
    <property type="evidence" value="ECO:0007669"/>
    <property type="project" value="TreeGrafter"/>
</dbReference>
<feature type="binding site" evidence="8">
    <location>
        <position position="414"/>
    </location>
    <ligand>
        <name>substrate</name>
    </ligand>
</feature>
<evidence type="ECO:0000256" key="6">
    <source>
        <dbReference type="PIRNR" id="PIRNR000099"/>
    </source>
</evidence>
<evidence type="ECO:0000256" key="2">
    <source>
        <dbReference type="ARBA" id="ARBA00016531"/>
    </source>
</evidence>
<dbReference type="PANTHER" id="PTHR21256">
    <property type="entry name" value="HISTIDINOL DEHYDROGENASE HDH"/>
    <property type="match status" value="1"/>
</dbReference>
<dbReference type="PIRSF" id="PIRSF000099">
    <property type="entry name" value="Histidinol_dh"/>
    <property type="match status" value="1"/>
</dbReference>